<keyword evidence="1" id="KW-0812">Transmembrane</keyword>
<accession>A0A8H7I5Q8</accession>
<keyword evidence="2" id="KW-0732">Signal</keyword>
<keyword evidence="1" id="KW-0472">Membrane</keyword>
<comment type="caution">
    <text evidence="3">The sequence shown here is derived from an EMBL/GenBank/DDBJ whole genome shotgun (WGS) entry which is preliminary data.</text>
</comment>
<evidence type="ECO:0000256" key="1">
    <source>
        <dbReference type="SAM" id="Phobius"/>
    </source>
</evidence>
<sequence length="348" mass="37993">MLPHAALIFVASIIAIVRAGNTTCKSTALDWYTESVGETPFAIPVPGVLVSASSKNMKPGGGLTAFLDLMFSRMLLQQHFVDVIHVMCQISCQHVNDSPDGSVGIDGQPDSYGKYLGRCGLGLSMNRTLESHLSRKVCERNIKIPTFAYNITWSDNAWFYAYVTEAAKHEISRGENNTMIESQCSNLSKESKHNTPIAAIIGAVVSGLTITIAMIIVAISVSRRRSYRGVVDLIEDSKPPSTNFATYDAAPRITVTPYMIPGVLDSKPRLSSSRQVTSFGYSKLDLISPPPPIRAEFYRTRPLNSISGGSCSYTAQRHKGSEVLSGAPGLGRSPPLYERRIDRRARAF</sequence>
<feature type="transmembrane region" description="Helical" evidence="1">
    <location>
        <begin position="197"/>
        <end position="219"/>
    </location>
</feature>
<name>A0A8H7I5Q8_9AGAM</name>
<gene>
    <name evidence="3" type="ORF">RHS01_09521</name>
</gene>
<dbReference type="EMBL" id="JACYCF010000022">
    <property type="protein sequence ID" value="KAF8750143.1"/>
    <property type="molecule type" value="Genomic_DNA"/>
</dbReference>
<reference evidence="3" key="1">
    <citation type="submission" date="2020-09" db="EMBL/GenBank/DDBJ databases">
        <title>Comparative genome analyses of four rice-infecting Rhizoctonia solani isolates reveal extensive enrichment of homogalacturonan modification genes.</title>
        <authorList>
            <person name="Lee D.-Y."/>
            <person name="Jeon J."/>
            <person name="Kim K.-T."/>
            <person name="Cheong K."/>
            <person name="Song H."/>
            <person name="Choi G."/>
            <person name="Ko J."/>
            <person name="Opiyo S.O."/>
            <person name="Zuo S."/>
            <person name="Madhav S."/>
            <person name="Lee Y.-H."/>
            <person name="Wang G.-L."/>
        </authorList>
    </citation>
    <scope>NUCLEOTIDE SEQUENCE</scope>
    <source>
        <strain evidence="3">AG1-IA B2</strain>
    </source>
</reference>
<feature type="signal peptide" evidence="2">
    <location>
        <begin position="1"/>
        <end position="19"/>
    </location>
</feature>
<dbReference type="Proteomes" id="UP000614334">
    <property type="component" value="Unassembled WGS sequence"/>
</dbReference>
<evidence type="ECO:0000256" key="2">
    <source>
        <dbReference type="SAM" id="SignalP"/>
    </source>
</evidence>
<dbReference type="AlphaFoldDB" id="A0A8H7I5Q8"/>
<feature type="chain" id="PRO_5034803909" evidence="2">
    <location>
        <begin position="20"/>
        <end position="348"/>
    </location>
</feature>
<evidence type="ECO:0000313" key="3">
    <source>
        <dbReference type="EMBL" id="KAF8750143.1"/>
    </source>
</evidence>
<keyword evidence="1" id="KW-1133">Transmembrane helix</keyword>
<proteinExistence type="predicted"/>
<protein>
    <submittedName>
        <fullName evidence="3">Uncharacterized protein</fullName>
    </submittedName>
</protein>
<evidence type="ECO:0000313" key="4">
    <source>
        <dbReference type="Proteomes" id="UP000614334"/>
    </source>
</evidence>
<organism evidence="3 4">
    <name type="scientific">Rhizoctonia solani</name>
    <dbReference type="NCBI Taxonomy" id="456999"/>
    <lineage>
        <taxon>Eukaryota</taxon>
        <taxon>Fungi</taxon>
        <taxon>Dikarya</taxon>
        <taxon>Basidiomycota</taxon>
        <taxon>Agaricomycotina</taxon>
        <taxon>Agaricomycetes</taxon>
        <taxon>Cantharellales</taxon>
        <taxon>Ceratobasidiaceae</taxon>
        <taxon>Rhizoctonia</taxon>
    </lineage>
</organism>